<evidence type="ECO:0000313" key="1">
    <source>
        <dbReference type="EMBL" id="QJR28257.1"/>
    </source>
</evidence>
<keyword evidence="2" id="KW-1185">Reference proteome</keyword>
<reference evidence="1 2" key="1">
    <citation type="submission" date="2020-05" db="EMBL/GenBank/DDBJ databases">
        <title>Compete genome of Limnobacter sp. SAORIC-580.</title>
        <authorList>
            <person name="Song J."/>
            <person name="Cho J.-C."/>
        </authorList>
    </citation>
    <scope>NUCLEOTIDE SEQUENCE [LARGE SCALE GENOMIC DNA]</scope>
    <source>
        <strain evidence="1 2">SAORIC-580</strain>
    </source>
</reference>
<evidence type="ECO:0000313" key="2">
    <source>
        <dbReference type="Proteomes" id="UP000501130"/>
    </source>
</evidence>
<name>A0ABX6N1K5_9BURK</name>
<dbReference type="EMBL" id="CP053084">
    <property type="protein sequence ID" value="QJR28257.1"/>
    <property type="molecule type" value="Genomic_DNA"/>
</dbReference>
<dbReference type="RefSeq" id="WP_171096937.1">
    <property type="nucleotide sequence ID" value="NZ_CP053084.1"/>
</dbReference>
<gene>
    <name evidence="1" type="ORF">HKT17_00320</name>
</gene>
<dbReference type="InterPro" id="IPR025500">
    <property type="entry name" value="DUF4390"/>
</dbReference>
<sequence length="205" mass="23615">MKFSQAHSSSWTRALHGLLGLLLMCVLTVGLAQLDSSTRVTAVKLEPSKAPASAAWNLAAEFEIELGYKLREAVDRGLPLQFTVDFQLMRSRWYWVDEEVVSTTYPLNLSYNALTRTYRVVTPNNTYNTPTLEDAMQHMTKVRDWAVIPRDRIEIGQPYTAQVRFRLLLTELPKPFQISALVNSEWDLSSEWLTFEFTPKREAWK</sequence>
<organism evidence="1 2">
    <name type="scientific">Limnobacter profundi</name>
    <dbReference type="NCBI Taxonomy" id="2732163"/>
    <lineage>
        <taxon>Bacteria</taxon>
        <taxon>Pseudomonadati</taxon>
        <taxon>Pseudomonadota</taxon>
        <taxon>Betaproteobacteria</taxon>
        <taxon>Burkholderiales</taxon>
        <taxon>Burkholderiaceae</taxon>
        <taxon>Limnobacter</taxon>
    </lineage>
</organism>
<accession>A0ABX6N1K5</accession>
<dbReference type="Pfam" id="PF14334">
    <property type="entry name" value="DUF4390"/>
    <property type="match status" value="1"/>
</dbReference>
<dbReference type="Proteomes" id="UP000501130">
    <property type="component" value="Chromosome"/>
</dbReference>
<proteinExistence type="predicted"/>
<protein>
    <submittedName>
        <fullName evidence="1">DUF4390 domain-containing protein</fullName>
    </submittedName>
</protein>